<accession>A0A2S6GMM1</accession>
<gene>
    <name evidence="11" type="ORF">CLV40_110193</name>
</gene>
<dbReference type="GO" id="GO:0006935">
    <property type="term" value="P:chemotaxis"/>
    <property type="evidence" value="ECO:0007669"/>
    <property type="project" value="UniProtKB-KW"/>
</dbReference>
<dbReference type="GO" id="GO:0009425">
    <property type="term" value="C:bacterial-type flagellum basal body"/>
    <property type="evidence" value="ECO:0007669"/>
    <property type="project" value="InterPro"/>
</dbReference>
<dbReference type="RefSeq" id="WP_104480457.1">
    <property type="nucleotide sequence ID" value="NZ_CP154825.1"/>
</dbReference>
<dbReference type="EMBL" id="PTIX01000010">
    <property type="protein sequence ID" value="PPK66489.1"/>
    <property type="molecule type" value="Genomic_DNA"/>
</dbReference>
<evidence type="ECO:0000256" key="3">
    <source>
        <dbReference type="ARBA" id="ARBA00008281"/>
    </source>
</evidence>
<keyword evidence="11" id="KW-0966">Cell projection</keyword>
<comment type="subcellular location">
    <subcellularLocation>
        <location evidence="2">Cell membrane</location>
        <topology evidence="2">Single-pass membrane protein</topology>
    </subcellularLocation>
</comment>
<keyword evidence="11" id="KW-0969">Cilium</keyword>
<comment type="function">
    <text evidence="1 10">Controls the rotational direction of flagella during chemotaxis.</text>
</comment>
<evidence type="ECO:0000313" key="11">
    <source>
        <dbReference type="EMBL" id="PPK66489.1"/>
    </source>
</evidence>
<protein>
    <recommendedName>
        <fullName evidence="10">Flagellar protein FliL</fullName>
    </recommendedName>
</protein>
<evidence type="ECO:0000256" key="5">
    <source>
        <dbReference type="ARBA" id="ARBA00022500"/>
    </source>
</evidence>
<dbReference type="Proteomes" id="UP000239203">
    <property type="component" value="Unassembled WGS sequence"/>
</dbReference>
<sequence length="147" mass="15929">MSKDEKKKDDAKPEEGGKKSKKKLLLIVALVVLLAGGGGAYFFLFSSSEPAAPKPGTVVALDAITVNLTDGHYLKLKLALQATADVTEKLDGSKALDLAVTQFSNRTVAELSSNETREAQKTELQEKIGKAYDEEVMGIYFTEFVMQ</sequence>
<keyword evidence="4 10" id="KW-1003">Cell membrane</keyword>
<evidence type="ECO:0000256" key="9">
    <source>
        <dbReference type="ARBA" id="ARBA00023136"/>
    </source>
</evidence>
<organism evidence="11 12">
    <name type="scientific">Actinokineospora auranticolor</name>
    <dbReference type="NCBI Taxonomy" id="155976"/>
    <lineage>
        <taxon>Bacteria</taxon>
        <taxon>Bacillati</taxon>
        <taxon>Actinomycetota</taxon>
        <taxon>Actinomycetes</taxon>
        <taxon>Pseudonocardiales</taxon>
        <taxon>Pseudonocardiaceae</taxon>
        <taxon>Actinokineospora</taxon>
    </lineage>
</organism>
<dbReference type="PANTHER" id="PTHR35091:SF2">
    <property type="entry name" value="FLAGELLAR PROTEIN FLIL"/>
    <property type="match status" value="1"/>
</dbReference>
<evidence type="ECO:0000256" key="7">
    <source>
        <dbReference type="ARBA" id="ARBA00022779"/>
    </source>
</evidence>
<proteinExistence type="inferred from homology"/>
<dbReference type="PANTHER" id="PTHR35091">
    <property type="entry name" value="FLAGELLAR PROTEIN FLIL"/>
    <property type="match status" value="1"/>
</dbReference>
<keyword evidence="8 10" id="KW-1133">Transmembrane helix</keyword>
<keyword evidence="12" id="KW-1185">Reference proteome</keyword>
<evidence type="ECO:0000313" key="12">
    <source>
        <dbReference type="Proteomes" id="UP000239203"/>
    </source>
</evidence>
<dbReference type="Pfam" id="PF03748">
    <property type="entry name" value="FliL"/>
    <property type="match status" value="1"/>
</dbReference>
<evidence type="ECO:0000256" key="4">
    <source>
        <dbReference type="ARBA" id="ARBA00022475"/>
    </source>
</evidence>
<name>A0A2S6GMM1_9PSEU</name>
<evidence type="ECO:0000256" key="1">
    <source>
        <dbReference type="ARBA" id="ARBA00002254"/>
    </source>
</evidence>
<comment type="similarity">
    <text evidence="3 10">Belongs to the FliL family.</text>
</comment>
<evidence type="ECO:0000256" key="6">
    <source>
        <dbReference type="ARBA" id="ARBA00022692"/>
    </source>
</evidence>
<evidence type="ECO:0000256" key="8">
    <source>
        <dbReference type="ARBA" id="ARBA00022989"/>
    </source>
</evidence>
<evidence type="ECO:0000256" key="2">
    <source>
        <dbReference type="ARBA" id="ARBA00004162"/>
    </source>
</evidence>
<evidence type="ECO:0000256" key="10">
    <source>
        <dbReference type="RuleBase" id="RU364125"/>
    </source>
</evidence>
<comment type="caution">
    <text evidence="11">The sequence shown here is derived from an EMBL/GenBank/DDBJ whole genome shotgun (WGS) entry which is preliminary data.</text>
</comment>
<keyword evidence="5 10" id="KW-0145">Chemotaxis</keyword>
<dbReference type="AlphaFoldDB" id="A0A2S6GMM1"/>
<dbReference type="InterPro" id="IPR005503">
    <property type="entry name" value="FliL"/>
</dbReference>
<dbReference type="GO" id="GO:0071978">
    <property type="term" value="P:bacterial-type flagellum-dependent swarming motility"/>
    <property type="evidence" value="ECO:0007669"/>
    <property type="project" value="TreeGrafter"/>
</dbReference>
<dbReference type="GO" id="GO:0005886">
    <property type="term" value="C:plasma membrane"/>
    <property type="evidence" value="ECO:0007669"/>
    <property type="project" value="UniProtKB-SubCell"/>
</dbReference>
<keyword evidence="11" id="KW-0282">Flagellum</keyword>
<feature type="transmembrane region" description="Helical" evidence="10">
    <location>
        <begin position="24"/>
        <end position="44"/>
    </location>
</feature>
<keyword evidence="6 10" id="KW-0812">Transmembrane</keyword>
<keyword evidence="7 10" id="KW-0283">Flagellar rotation</keyword>
<dbReference type="OrthoDB" id="3537056at2"/>
<reference evidence="11 12" key="1">
    <citation type="submission" date="2018-02" db="EMBL/GenBank/DDBJ databases">
        <title>Genomic Encyclopedia of Archaeal and Bacterial Type Strains, Phase II (KMG-II): from individual species to whole genera.</title>
        <authorList>
            <person name="Goeker M."/>
        </authorList>
    </citation>
    <scope>NUCLEOTIDE SEQUENCE [LARGE SCALE GENOMIC DNA]</scope>
    <source>
        <strain evidence="11 12">YU 961-1</strain>
    </source>
</reference>
<keyword evidence="9 10" id="KW-0472">Membrane</keyword>